<gene>
    <name evidence="1" type="ORF">MJG50_04790</name>
</gene>
<reference evidence="1" key="1">
    <citation type="submission" date="2022-02" db="EMBL/GenBank/DDBJ databases">
        <title>Fredinandcohnia quinoae sp. nov. isolated from Chenopodium quinoa seeds.</title>
        <authorList>
            <person name="Saati-Santamaria Z."/>
            <person name="Flores-Felix J.D."/>
            <person name="Igual J.M."/>
            <person name="Velazquez E."/>
            <person name="Garcia-Fraile P."/>
            <person name="Martinez-Molina E."/>
        </authorList>
    </citation>
    <scope>NUCLEOTIDE SEQUENCE</scope>
    <source>
        <strain evidence="1">SECRCQ15</strain>
    </source>
</reference>
<sequence>MSKVIWKANQVISIETKRKDENRKSNIYVLAQMINKAELLVFNLFKDDNNWEDIDLNEAPILFCTTVTRQFISNSNIFRQKIKPLAGYQPPKYKIDALGMGSRRVTVWKGTANEREILILGKGGGRLIEGDMSTGSYKENIIIPKIPLTDNDTIDKYELTNVRIYSEFNERLYLCYRFGKNVDPLKDLIFDRPIPLEYQEYIDIISS</sequence>
<accession>A0AAW5E1L4</accession>
<protein>
    <submittedName>
        <fullName evidence="1">Uncharacterized protein</fullName>
    </submittedName>
</protein>
<proteinExistence type="predicted"/>
<dbReference type="AlphaFoldDB" id="A0AAW5E1L4"/>
<dbReference type="EMBL" id="JAKTTI010000004">
    <property type="protein sequence ID" value="MCH1624634.1"/>
    <property type="molecule type" value="Genomic_DNA"/>
</dbReference>
<evidence type="ECO:0000313" key="1">
    <source>
        <dbReference type="EMBL" id="MCH1624634.1"/>
    </source>
</evidence>
<dbReference type="Proteomes" id="UP001431131">
    <property type="component" value="Unassembled WGS sequence"/>
</dbReference>
<keyword evidence="2" id="KW-1185">Reference proteome</keyword>
<dbReference type="RefSeq" id="WP_240253212.1">
    <property type="nucleotide sequence ID" value="NZ_JAKTTI010000004.1"/>
</dbReference>
<name>A0AAW5E1L4_9BACI</name>
<organism evidence="1 2">
    <name type="scientific">Fredinandcohnia quinoae</name>
    <dbReference type="NCBI Taxonomy" id="2918902"/>
    <lineage>
        <taxon>Bacteria</taxon>
        <taxon>Bacillati</taxon>
        <taxon>Bacillota</taxon>
        <taxon>Bacilli</taxon>
        <taxon>Bacillales</taxon>
        <taxon>Bacillaceae</taxon>
        <taxon>Fredinandcohnia</taxon>
    </lineage>
</organism>
<comment type="caution">
    <text evidence="1">The sequence shown here is derived from an EMBL/GenBank/DDBJ whole genome shotgun (WGS) entry which is preliminary data.</text>
</comment>
<evidence type="ECO:0000313" key="2">
    <source>
        <dbReference type="Proteomes" id="UP001431131"/>
    </source>
</evidence>